<dbReference type="InterPro" id="IPR044751">
    <property type="entry name" value="Ion_transp-like_CBS"/>
</dbReference>
<dbReference type="PANTHER" id="PTHR22777">
    <property type="entry name" value="HEMOLYSIN-RELATED"/>
    <property type="match status" value="1"/>
</dbReference>
<protein>
    <recommendedName>
        <fullName evidence="12">Polyamine export protein</fullName>
    </recommendedName>
</protein>
<comment type="subcellular location">
    <subcellularLocation>
        <location evidence="1">Cell inner membrane</location>
        <topology evidence="1">Multi-pass membrane protein</topology>
    </subcellularLocation>
</comment>
<keyword evidence="21" id="KW-1185">Reference proteome</keyword>
<feature type="domain" description="CBS" evidence="16">
    <location>
        <begin position="327"/>
        <end position="387"/>
    </location>
</feature>
<evidence type="ECO:0000256" key="10">
    <source>
        <dbReference type="ARBA" id="ARBA00037177"/>
    </source>
</evidence>
<evidence type="ECO:0000256" key="7">
    <source>
        <dbReference type="ARBA" id="ARBA00022989"/>
    </source>
</evidence>
<evidence type="ECO:0000313" key="18">
    <source>
        <dbReference type="EMBL" id="SUA76977.1"/>
    </source>
</evidence>
<feature type="transmembrane region" description="Helical" evidence="15">
    <location>
        <begin position="46"/>
        <end position="70"/>
    </location>
</feature>
<dbReference type="EMBL" id="CABPSO010000013">
    <property type="protein sequence ID" value="VVE70666.1"/>
    <property type="molecule type" value="Genomic_DNA"/>
</dbReference>
<evidence type="ECO:0000256" key="15">
    <source>
        <dbReference type="SAM" id="Phobius"/>
    </source>
</evidence>
<evidence type="ECO:0000259" key="16">
    <source>
        <dbReference type="PROSITE" id="PS51371"/>
    </source>
</evidence>
<dbReference type="STRING" id="93220.A6P55_05745"/>
<evidence type="ECO:0000256" key="2">
    <source>
        <dbReference type="ARBA" id="ARBA00022448"/>
    </source>
</evidence>
<evidence type="ECO:0000256" key="11">
    <source>
        <dbReference type="ARBA" id="ARBA00038280"/>
    </source>
</evidence>
<name>A0A378YKH1_9BURK</name>
<keyword evidence="3" id="KW-1003">Cell membrane</keyword>
<comment type="function">
    <text evidence="10">Involved in cadaverine and putrescine tolerance in stationary phase. May facilitate the efflux of both cadaverine and putrescine from the cytoplasm, reducing potentially toxic levels under certain stress conditions.</text>
</comment>
<dbReference type="PANTHER" id="PTHR22777:SF16">
    <property type="entry name" value="POLYAMINE EXPORT PROTEIN"/>
    <property type="match status" value="1"/>
</dbReference>
<dbReference type="SUPFAM" id="SSF56176">
    <property type="entry name" value="FAD-binding/transporter-associated domain-like"/>
    <property type="match status" value="1"/>
</dbReference>
<dbReference type="InterPro" id="IPR002550">
    <property type="entry name" value="CNNM"/>
</dbReference>
<dbReference type="InterPro" id="IPR016169">
    <property type="entry name" value="FAD-bd_PCMH_sub2"/>
</dbReference>
<evidence type="ECO:0000256" key="5">
    <source>
        <dbReference type="ARBA" id="ARBA00022692"/>
    </source>
</evidence>
<dbReference type="CDD" id="cd04590">
    <property type="entry name" value="CBS_pair_CorC_HlyC_assoc"/>
    <property type="match status" value="1"/>
</dbReference>
<sequence length="485" mass="53188">MTAPTGLVLKCLPATGPSPVRTGPACVAARYRHRTFRENNMSGYGFLFSIFLLVLASAFFSAAEISLTAAKRTKLQVLMEKGDQQAVKVLALKEQPGNFFTVVQIGVNAVAVLGGVLGESFLTGYLFAWISPFVDQALALRLSGIGSFLFITIAFIQFADLIPKRLAMVNPERVATAIIDPMLLCLKVLRPLVFVFNGVANLFLRIFKLPTHAIENITSEDIAAMVGAGAQAGVLRKQELHLIENVFELESRTVGSVMTFRDDVVYFTIAEDERSIRQKITESPHSKYLVCRDEIDNVLGYVDSKDLLQRIASEDLSSVIRNLDRLYAKKLLVIPDTLNLSEALARFKETREGFAVIINEYGLVVGVVTLNDIVGALMGDVVHPADEDQIVQRDEHSWLVDGVTSVEDVKKALGIDELPGEGEFETIAGFMIYQLKRIPKKSEATEAAGYKFEVVDIDNYKIDQLLVTRLGAVTEAAIAAAKPAS</sequence>
<dbReference type="Proteomes" id="UP000254573">
    <property type="component" value="Unassembled WGS sequence"/>
</dbReference>
<evidence type="ECO:0000256" key="4">
    <source>
        <dbReference type="ARBA" id="ARBA00022519"/>
    </source>
</evidence>
<keyword evidence="8 13" id="KW-0129">CBS domain</keyword>
<dbReference type="InterPro" id="IPR000644">
    <property type="entry name" value="CBS_dom"/>
</dbReference>
<keyword evidence="6" id="KW-0677">Repeat</keyword>
<dbReference type="InterPro" id="IPR036318">
    <property type="entry name" value="FAD-bd_PCMH-like_sf"/>
</dbReference>
<dbReference type="InterPro" id="IPR005170">
    <property type="entry name" value="Transptr-assoc_dom"/>
</dbReference>
<evidence type="ECO:0000256" key="14">
    <source>
        <dbReference type="PROSITE-ProRule" id="PRU01193"/>
    </source>
</evidence>
<dbReference type="Gene3D" id="3.30.465.10">
    <property type="match status" value="1"/>
</dbReference>
<evidence type="ECO:0000256" key="1">
    <source>
        <dbReference type="ARBA" id="ARBA00004429"/>
    </source>
</evidence>
<dbReference type="PROSITE" id="PS51846">
    <property type="entry name" value="CNNM"/>
    <property type="match status" value="1"/>
</dbReference>
<reference evidence="19 21" key="2">
    <citation type="submission" date="2019-08" db="EMBL/GenBank/DDBJ databases">
        <authorList>
            <person name="Peeters C."/>
        </authorList>
    </citation>
    <scope>NUCLEOTIDE SEQUENCE [LARGE SCALE GENOMIC DNA]</scope>
    <source>
        <strain evidence="19 21">LMG 31119</strain>
    </source>
</reference>
<keyword evidence="2" id="KW-0813">Transport</keyword>
<organism evidence="18 20">
    <name type="scientific">Pandoraea pnomenusa</name>
    <dbReference type="NCBI Taxonomy" id="93220"/>
    <lineage>
        <taxon>Bacteria</taxon>
        <taxon>Pseudomonadati</taxon>
        <taxon>Pseudomonadota</taxon>
        <taxon>Betaproteobacteria</taxon>
        <taxon>Burkholderiales</taxon>
        <taxon>Burkholderiaceae</taxon>
        <taxon>Pandoraea</taxon>
    </lineage>
</organism>
<dbReference type="GO" id="GO:0050660">
    <property type="term" value="F:flavin adenine dinucleotide binding"/>
    <property type="evidence" value="ECO:0007669"/>
    <property type="project" value="InterPro"/>
</dbReference>
<evidence type="ECO:0000313" key="20">
    <source>
        <dbReference type="Proteomes" id="UP000254573"/>
    </source>
</evidence>
<accession>A0A378YKH1</accession>
<evidence type="ECO:0000313" key="19">
    <source>
        <dbReference type="EMBL" id="VVE70666.1"/>
    </source>
</evidence>
<dbReference type="GO" id="GO:0005886">
    <property type="term" value="C:plasma membrane"/>
    <property type="evidence" value="ECO:0007669"/>
    <property type="project" value="UniProtKB-SubCell"/>
</dbReference>
<evidence type="ECO:0000259" key="17">
    <source>
        <dbReference type="PROSITE" id="PS51846"/>
    </source>
</evidence>
<keyword evidence="9 14" id="KW-0472">Membrane</keyword>
<dbReference type="Gene3D" id="3.10.580.10">
    <property type="entry name" value="CBS-domain"/>
    <property type="match status" value="1"/>
</dbReference>
<dbReference type="AlphaFoldDB" id="A0A378YKH1"/>
<dbReference type="SMART" id="SM00116">
    <property type="entry name" value="CBS"/>
    <property type="match status" value="2"/>
</dbReference>
<dbReference type="Pfam" id="PF01595">
    <property type="entry name" value="CNNM"/>
    <property type="match status" value="1"/>
</dbReference>
<comment type="similarity">
    <text evidence="11">Belongs to the UPF0053 family. PaeA subfamily.</text>
</comment>
<evidence type="ECO:0000256" key="8">
    <source>
        <dbReference type="ARBA" id="ARBA00023122"/>
    </source>
</evidence>
<proteinExistence type="inferred from homology"/>
<dbReference type="SUPFAM" id="SSF54631">
    <property type="entry name" value="CBS-domain pair"/>
    <property type="match status" value="1"/>
</dbReference>
<evidence type="ECO:0000256" key="13">
    <source>
        <dbReference type="PROSITE-ProRule" id="PRU00703"/>
    </source>
</evidence>
<feature type="domain" description="CNNM transmembrane" evidence="17">
    <location>
        <begin position="39"/>
        <end position="239"/>
    </location>
</feature>
<dbReference type="PROSITE" id="PS51371">
    <property type="entry name" value="CBS"/>
    <property type="match status" value="1"/>
</dbReference>
<dbReference type="Pfam" id="PF00571">
    <property type="entry name" value="CBS"/>
    <property type="match status" value="1"/>
</dbReference>
<evidence type="ECO:0000256" key="12">
    <source>
        <dbReference type="ARBA" id="ARBA00039818"/>
    </source>
</evidence>
<evidence type="ECO:0000256" key="6">
    <source>
        <dbReference type="ARBA" id="ARBA00022737"/>
    </source>
</evidence>
<dbReference type="SMART" id="SM01091">
    <property type="entry name" value="CorC_HlyC"/>
    <property type="match status" value="1"/>
</dbReference>
<gene>
    <name evidence="18" type="primary">ytfL_1</name>
    <name evidence="18" type="ORF">NCTC13160_01691</name>
    <name evidence="19" type="ORF">PPN31119_03700</name>
</gene>
<dbReference type="InterPro" id="IPR046342">
    <property type="entry name" value="CBS_dom_sf"/>
</dbReference>
<evidence type="ECO:0000256" key="9">
    <source>
        <dbReference type="ARBA" id="ARBA00023136"/>
    </source>
</evidence>
<dbReference type="EMBL" id="UGSG01000001">
    <property type="protein sequence ID" value="SUA76977.1"/>
    <property type="molecule type" value="Genomic_DNA"/>
</dbReference>
<dbReference type="Proteomes" id="UP000361468">
    <property type="component" value="Unassembled WGS sequence"/>
</dbReference>
<dbReference type="Pfam" id="PF03471">
    <property type="entry name" value="CorC_HlyC"/>
    <property type="match status" value="1"/>
</dbReference>
<reference evidence="18 20" key="1">
    <citation type="submission" date="2018-06" db="EMBL/GenBank/DDBJ databases">
        <authorList>
            <consortium name="Pathogen Informatics"/>
            <person name="Doyle S."/>
        </authorList>
    </citation>
    <scope>NUCLEOTIDE SEQUENCE [LARGE SCALE GENOMIC DNA]</scope>
    <source>
        <strain evidence="18 20">NCTC13160</strain>
    </source>
</reference>
<keyword evidence="4" id="KW-0997">Cell inner membrane</keyword>
<keyword evidence="5 14" id="KW-0812">Transmembrane</keyword>
<feature type="transmembrane region" description="Helical" evidence="15">
    <location>
        <begin position="138"/>
        <end position="162"/>
    </location>
</feature>
<evidence type="ECO:0000313" key="21">
    <source>
        <dbReference type="Proteomes" id="UP000361468"/>
    </source>
</evidence>
<evidence type="ECO:0000256" key="3">
    <source>
        <dbReference type="ARBA" id="ARBA00022475"/>
    </source>
</evidence>
<keyword evidence="7 14" id="KW-1133">Transmembrane helix</keyword>